<keyword evidence="7" id="KW-0408">Iron</keyword>
<evidence type="ECO:0000256" key="6">
    <source>
        <dbReference type="ARBA" id="ARBA00022982"/>
    </source>
</evidence>
<dbReference type="PRINTS" id="PR00354">
    <property type="entry name" value="7FE8SFRDOXIN"/>
</dbReference>
<dbReference type="EMBL" id="CAADRM010000150">
    <property type="protein sequence ID" value="VFU18382.1"/>
    <property type="molecule type" value="Genomic_DNA"/>
</dbReference>
<dbReference type="SUPFAM" id="SSF54862">
    <property type="entry name" value="4Fe-4S ferredoxins"/>
    <property type="match status" value="1"/>
</dbReference>
<reference evidence="10" key="1">
    <citation type="submission" date="2019-03" db="EMBL/GenBank/DDBJ databases">
        <authorList>
            <person name="Hao L."/>
        </authorList>
    </citation>
    <scope>NUCLEOTIDE SEQUENCE</scope>
</reference>
<dbReference type="Gene3D" id="3.30.70.20">
    <property type="match status" value="1"/>
</dbReference>
<dbReference type="PROSITE" id="PS51379">
    <property type="entry name" value="4FE4S_FER_2"/>
    <property type="match status" value="2"/>
</dbReference>
<dbReference type="InterPro" id="IPR000813">
    <property type="entry name" value="7Fe_ferredoxin"/>
</dbReference>
<organism evidence="10">
    <name type="scientific">anaerobic digester metagenome</name>
    <dbReference type="NCBI Taxonomy" id="1263854"/>
    <lineage>
        <taxon>unclassified sequences</taxon>
        <taxon>metagenomes</taxon>
        <taxon>ecological metagenomes</taxon>
    </lineage>
</organism>
<evidence type="ECO:0000259" key="9">
    <source>
        <dbReference type="PROSITE" id="PS51379"/>
    </source>
</evidence>
<dbReference type="Pfam" id="PF12800">
    <property type="entry name" value="Fer4_4"/>
    <property type="match status" value="1"/>
</dbReference>
<dbReference type="InterPro" id="IPR017896">
    <property type="entry name" value="4Fe4S_Fe-S-bd"/>
</dbReference>
<dbReference type="PROSITE" id="PS00198">
    <property type="entry name" value="4FE4S_FER_1"/>
    <property type="match status" value="1"/>
</dbReference>
<sequence>MAYNITDECICCGTCIDECPVEAISEGDDKYSIDPELCTDCGACADACPTDAIESGE</sequence>
<comment type="cofactor">
    <cofactor evidence="1">
        <name>[4Fe-4S] cluster</name>
        <dbReference type="ChEBI" id="CHEBI:49883"/>
    </cofactor>
</comment>
<evidence type="ECO:0000256" key="7">
    <source>
        <dbReference type="ARBA" id="ARBA00023004"/>
    </source>
</evidence>
<dbReference type="InterPro" id="IPR050157">
    <property type="entry name" value="PSI_iron-sulfur_center"/>
</dbReference>
<keyword evidence="6" id="KW-0249">Electron transport</keyword>
<dbReference type="InterPro" id="IPR017900">
    <property type="entry name" value="4Fe4S_Fe_S_CS"/>
</dbReference>
<name>A0A485M6D0_9ZZZZ</name>
<evidence type="ECO:0000256" key="5">
    <source>
        <dbReference type="ARBA" id="ARBA00022723"/>
    </source>
</evidence>
<dbReference type="Pfam" id="PF00037">
    <property type="entry name" value="Fer4"/>
    <property type="match status" value="1"/>
</dbReference>
<dbReference type="PANTHER" id="PTHR24960">
    <property type="entry name" value="PHOTOSYSTEM I IRON-SULFUR CENTER-RELATED"/>
    <property type="match status" value="1"/>
</dbReference>
<accession>A0A485M6D0</accession>
<comment type="function">
    <text evidence="2">Ferredoxins are iron-sulfur proteins that transfer electrons in a wide variety of metabolic reactions.</text>
</comment>
<dbReference type="GO" id="GO:0051539">
    <property type="term" value="F:4 iron, 4 sulfur cluster binding"/>
    <property type="evidence" value="ECO:0007669"/>
    <property type="project" value="UniProtKB-KW"/>
</dbReference>
<evidence type="ECO:0000313" key="10">
    <source>
        <dbReference type="EMBL" id="VFU18382.1"/>
    </source>
</evidence>
<keyword evidence="3" id="KW-0813">Transport</keyword>
<evidence type="ECO:0000256" key="3">
    <source>
        <dbReference type="ARBA" id="ARBA00022448"/>
    </source>
</evidence>
<gene>
    <name evidence="10" type="ORF">SCFA_820015</name>
</gene>
<proteinExistence type="predicted"/>
<keyword evidence="5" id="KW-0479">Metal-binding</keyword>
<feature type="domain" description="4Fe-4S ferredoxin-type" evidence="9">
    <location>
        <begin position="29"/>
        <end position="57"/>
    </location>
</feature>
<keyword evidence="4" id="KW-0004">4Fe-4S</keyword>
<evidence type="ECO:0000256" key="2">
    <source>
        <dbReference type="ARBA" id="ARBA00003532"/>
    </source>
</evidence>
<keyword evidence="8" id="KW-0411">Iron-sulfur</keyword>
<evidence type="ECO:0000256" key="1">
    <source>
        <dbReference type="ARBA" id="ARBA00001966"/>
    </source>
</evidence>
<feature type="domain" description="4Fe-4S ferredoxin-type" evidence="9">
    <location>
        <begin position="1"/>
        <end position="28"/>
    </location>
</feature>
<dbReference type="PANTHER" id="PTHR24960:SF79">
    <property type="entry name" value="PHOTOSYSTEM I IRON-SULFUR CENTER"/>
    <property type="match status" value="1"/>
</dbReference>
<dbReference type="GO" id="GO:0009055">
    <property type="term" value="F:electron transfer activity"/>
    <property type="evidence" value="ECO:0007669"/>
    <property type="project" value="InterPro"/>
</dbReference>
<protein>
    <submittedName>
        <fullName evidence="10">Ferredoxin</fullName>
    </submittedName>
</protein>
<dbReference type="GO" id="GO:0046872">
    <property type="term" value="F:metal ion binding"/>
    <property type="evidence" value="ECO:0007669"/>
    <property type="project" value="UniProtKB-KW"/>
</dbReference>
<dbReference type="AlphaFoldDB" id="A0A485M6D0"/>
<evidence type="ECO:0000256" key="4">
    <source>
        <dbReference type="ARBA" id="ARBA00022485"/>
    </source>
</evidence>
<evidence type="ECO:0000256" key="8">
    <source>
        <dbReference type="ARBA" id="ARBA00023014"/>
    </source>
</evidence>